<evidence type="ECO:0000256" key="5">
    <source>
        <dbReference type="PROSITE-ProRule" id="PRU00723"/>
    </source>
</evidence>
<organism evidence="8 9">
    <name type="scientific">Brassica napus</name>
    <name type="common">Rape</name>
    <dbReference type="NCBI Taxonomy" id="3708"/>
    <lineage>
        <taxon>Eukaryota</taxon>
        <taxon>Viridiplantae</taxon>
        <taxon>Streptophyta</taxon>
        <taxon>Embryophyta</taxon>
        <taxon>Tracheophyta</taxon>
        <taxon>Spermatophyta</taxon>
        <taxon>Magnoliopsida</taxon>
        <taxon>eudicotyledons</taxon>
        <taxon>Gunneridae</taxon>
        <taxon>Pentapetalae</taxon>
        <taxon>rosids</taxon>
        <taxon>malvids</taxon>
        <taxon>Brassicales</taxon>
        <taxon>Brassicaceae</taxon>
        <taxon>Brassiceae</taxon>
        <taxon>Brassica</taxon>
    </lineage>
</organism>
<dbReference type="GO" id="GO:0071007">
    <property type="term" value="C:U2-type catalytic step 2 spliceosome"/>
    <property type="evidence" value="ECO:0000318"/>
    <property type="project" value="GO_Central"/>
</dbReference>
<dbReference type="GO" id="GO:0071006">
    <property type="term" value="C:U2-type catalytic step 1 spliceosome"/>
    <property type="evidence" value="ECO:0000318"/>
    <property type="project" value="GO_Central"/>
</dbReference>
<dbReference type="AlphaFoldDB" id="A0A078IU38"/>
<dbReference type="InterPro" id="IPR048995">
    <property type="entry name" value="STL11/RBM22-like_N"/>
</dbReference>
<evidence type="ECO:0000259" key="7">
    <source>
        <dbReference type="PROSITE" id="PS50103"/>
    </source>
</evidence>
<name>A0A078IU38_BRANA</name>
<feature type="compositionally biased region" description="Low complexity" evidence="6">
    <location>
        <begin position="286"/>
        <end position="296"/>
    </location>
</feature>
<dbReference type="Pfam" id="PF21369">
    <property type="entry name" value="STL11_N"/>
    <property type="match status" value="1"/>
</dbReference>
<evidence type="ECO:0000256" key="6">
    <source>
        <dbReference type="SAM" id="MobiDB-lite"/>
    </source>
</evidence>
<gene>
    <name evidence="8" type="primary">BnaC04g54410D</name>
    <name evidence="8" type="ORF">GSBRNA2T00010504001</name>
</gene>
<dbReference type="SMART" id="SM00356">
    <property type="entry name" value="ZnF_C3H1"/>
    <property type="match status" value="1"/>
</dbReference>
<dbReference type="Proteomes" id="UP000028999">
    <property type="component" value="Unassembled WGS sequence"/>
</dbReference>
<dbReference type="InterPro" id="IPR036855">
    <property type="entry name" value="Znf_CCCH_sf"/>
</dbReference>
<evidence type="ECO:0000256" key="3">
    <source>
        <dbReference type="ARBA" id="ARBA00022833"/>
    </source>
</evidence>
<keyword evidence="3 5" id="KW-0862">Zinc</keyword>
<dbReference type="OMA" id="RHEMHAT"/>
<dbReference type="GO" id="GO:0000974">
    <property type="term" value="C:Prp19 complex"/>
    <property type="evidence" value="ECO:0000318"/>
    <property type="project" value="GO_Central"/>
</dbReference>
<dbReference type="PaxDb" id="3708-A0A078IU38"/>
<feature type="compositionally biased region" description="Basic and acidic residues" evidence="6">
    <location>
        <begin position="257"/>
        <end position="270"/>
    </location>
</feature>
<dbReference type="InterPro" id="IPR000571">
    <property type="entry name" value="Znf_CCCH"/>
</dbReference>
<proteinExistence type="predicted"/>
<feature type="region of interest" description="Disordered" evidence="6">
    <location>
        <begin position="254"/>
        <end position="296"/>
    </location>
</feature>
<dbReference type="PANTHER" id="PTHR14089">
    <property type="entry name" value="PRE-MRNA-SPLICING FACTOR RBM22"/>
    <property type="match status" value="1"/>
</dbReference>
<dbReference type="Gene3D" id="4.10.1000.10">
    <property type="entry name" value="Zinc finger, CCCH-type"/>
    <property type="match status" value="1"/>
</dbReference>
<dbReference type="InterPro" id="IPR039171">
    <property type="entry name" value="Cwc2/Slt11"/>
</dbReference>
<dbReference type="Pfam" id="PF14608">
    <property type="entry name" value="zf-CCCH_2"/>
    <property type="match status" value="1"/>
</dbReference>
<feature type="domain" description="C3H1-type" evidence="7">
    <location>
        <begin position="184"/>
        <end position="211"/>
    </location>
</feature>
<evidence type="ECO:0000256" key="1">
    <source>
        <dbReference type="ARBA" id="ARBA00022723"/>
    </source>
</evidence>
<protein>
    <submittedName>
        <fullName evidence="8">BnaC04g54410D protein</fullName>
    </submittedName>
</protein>
<dbReference type="SUPFAM" id="SSF90229">
    <property type="entry name" value="CCCH zinc finger"/>
    <property type="match status" value="1"/>
</dbReference>
<evidence type="ECO:0000313" key="9">
    <source>
        <dbReference type="Proteomes" id="UP000028999"/>
    </source>
</evidence>
<dbReference type="EMBL" id="LK033193">
    <property type="protein sequence ID" value="CDY53361.1"/>
    <property type="molecule type" value="Genomic_DNA"/>
</dbReference>
<keyword evidence="1 5" id="KW-0479">Metal-binding</keyword>
<dbReference type="GO" id="GO:0008270">
    <property type="term" value="F:zinc ion binding"/>
    <property type="evidence" value="ECO:0007669"/>
    <property type="project" value="UniProtKB-KW"/>
</dbReference>
<dbReference type="PANTHER" id="PTHR14089:SF12">
    <property type="entry name" value="ZINC FINGER CCCH DOMAIN-CONTAINING PROTEIN 4-RELATED"/>
    <property type="match status" value="1"/>
</dbReference>
<dbReference type="STRING" id="3708.A0A078IU38"/>
<evidence type="ECO:0000313" key="8">
    <source>
        <dbReference type="EMBL" id="CDY53361.1"/>
    </source>
</evidence>
<feature type="zinc finger region" description="C3H1-type" evidence="5">
    <location>
        <begin position="184"/>
        <end position="211"/>
    </location>
</feature>
<dbReference type="PROSITE" id="PS50103">
    <property type="entry name" value="ZF_C3H1"/>
    <property type="match status" value="1"/>
</dbReference>
<keyword evidence="2 5" id="KW-0863">Zinc-finger</keyword>
<accession>A0A078IU38</accession>
<sequence>MCRWNPQTNSNGISPPPPPLEVLLGPKTTYIKFLEKSKRKQDADGWGRSDFPIICESCLGVNPYVRMTQVDYDKECKLCTRPFSVFRWRPGRDAKQKFVTHVASGRMCVKSLDLEYGLPVQVRDTALNIGNHNSIPKSDVNRELFAEEHDQRTRAGLDYESSFGKIRPNDTIGIIQRTTPHYKRNRAHICSFYIRGECTKGDECPYRHEMHATGEHCKRSSSVEVTWKGWEISSTPMEISNPSESWLRKHVPLSHTQTREGAEKAAEELSNKLLVNSEKLNPPQTPSSASAPTPDSMSGVLLSAIY</sequence>
<dbReference type="Gramene" id="CDY53361">
    <property type="protein sequence ID" value="CDY53361"/>
    <property type="gene ID" value="GSBRNA2T00010504001"/>
</dbReference>
<keyword evidence="9" id="KW-1185">Reference proteome</keyword>
<evidence type="ECO:0000256" key="4">
    <source>
        <dbReference type="ARBA" id="ARBA00022884"/>
    </source>
</evidence>
<dbReference type="GO" id="GO:0017070">
    <property type="term" value="F:U6 snRNA binding"/>
    <property type="evidence" value="ECO:0000318"/>
    <property type="project" value="GO_Central"/>
</dbReference>
<evidence type="ECO:0000256" key="2">
    <source>
        <dbReference type="ARBA" id="ARBA00022771"/>
    </source>
</evidence>
<dbReference type="GO" id="GO:0036002">
    <property type="term" value="F:pre-mRNA binding"/>
    <property type="evidence" value="ECO:0000318"/>
    <property type="project" value="GO_Central"/>
</dbReference>
<keyword evidence="4" id="KW-0694">RNA-binding</keyword>
<reference evidence="8 9" key="1">
    <citation type="journal article" date="2014" name="Science">
        <title>Plant genetics. Early allopolyploid evolution in the post-Neolithic Brassica napus oilseed genome.</title>
        <authorList>
            <person name="Chalhoub B."/>
            <person name="Denoeud F."/>
            <person name="Liu S."/>
            <person name="Parkin I.A."/>
            <person name="Tang H."/>
            <person name="Wang X."/>
            <person name="Chiquet J."/>
            <person name="Belcram H."/>
            <person name="Tong C."/>
            <person name="Samans B."/>
            <person name="Correa M."/>
            <person name="Da Silva C."/>
            <person name="Just J."/>
            <person name="Falentin C."/>
            <person name="Koh C.S."/>
            <person name="Le Clainche I."/>
            <person name="Bernard M."/>
            <person name="Bento P."/>
            <person name="Noel B."/>
            <person name="Labadie K."/>
            <person name="Alberti A."/>
            <person name="Charles M."/>
            <person name="Arnaud D."/>
            <person name="Guo H."/>
            <person name="Daviaud C."/>
            <person name="Alamery S."/>
            <person name="Jabbari K."/>
            <person name="Zhao M."/>
            <person name="Edger P.P."/>
            <person name="Chelaifa H."/>
            <person name="Tack D."/>
            <person name="Lassalle G."/>
            <person name="Mestiri I."/>
            <person name="Schnel N."/>
            <person name="Le Paslier M.C."/>
            <person name="Fan G."/>
            <person name="Renault V."/>
            <person name="Bayer P.E."/>
            <person name="Golicz A.A."/>
            <person name="Manoli S."/>
            <person name="Lee T.H."/>
            <person name="Thi V.H."/>
            <person name="Chalabi S."/>
            <person name="Hu Q."/>
            <person name="Fan C."/>
            <person name="Tollenaere R."/>
            <person name="Lu Y."/>
            <person name="Battail C."/>
            <person name="Shen J."/>
            <person name="Sidebottom C.H."/>
            <person name="Wang X."/>
            <person name="Canaguier A."/>
            <person name="Chauveau A."/>
            <person name="Berard A."/>
            <person name="Deniot G."/>
            <person name="Guan M."/>
            <person name="Liu Z."/>
            <person name="Sun F."/>
            <person name="Lim Y.P."/>
            <person name="Lyons E."/>
            <person name="Town C.D."/>
            <person name="Bancroft I."/>
            <person name="Wang X."/>
            <person name="Meng J."/>
            <person name="Ma J."/>
            <person name="Pires J.C."/>
            <person name="King G.J."/>
            <person name="Brunel D."/>
            <person name="Delourme R."/>
            <person name="Renard M."/>
            <person name="Aury J.M."/>
            <person name="Adams K.L."/>
            <person name="Batley J."/>
            <person name="Snowdon R.J."/>
            <person name="Tost J."/>
            <person name="Edwards D."/>
            <person name="Zhou Y."/>
            <person name="Hua W."/>
            <person name="Sharpe A.G."/>
            <person name="Paterson A.H."/>
            <person name="Guan C."/>
            <person name="Wincker P."/>
        </authorList>
    </citation>
    <scope>NUCLEOTIDE SEQUENCE [LARGE SCALE GENOMIC DNA]</scope>
    <source>
        <strain evidence="9">cv. Darmor-bzh</strain>
    </source>
</reference>